<protein>
    <recommendedName>
        <fullName evidence="3">Peptide chain release factor 1 (ERF1)</fullName>
    </recommendedName>
</protein>
<evidence type="ECO:0000313" key="1">
    <source>
        <dbReference type="EMBL" id="SSA46504.1"/>
    </source>
</evidence>
<evidence type="ECO:0008006" key="3">
    <source>
        <dbReference type="Google" id="ProtNLM"/>
    </source>
</evidence>
<dbReference type="SUPFAM" id="SSF55315">
    <property type="entry name" value="L30e-like"/>
    <property type="match status" value="1"/>
</dbReference>
<sequence>MQIDWLTSLVPSGDDVVTVTFDATRESENGYQAVLTRWRDLRRTLEGRGVSARTLDHVEEQVRVPTHVPGEHGRTIVAGPDGVVVDRVLPDPPSDDTGVVGLDVVSLAKVADGTVAYLLAEIDRTGADLTLQRHAAFEYEAGDDALASVEGDQDVINKVRRAGLASRRLQARAEDSWERNAETVAVELGRIVTERRPELLVLTGDVRAVALVRERLGAEAAAIATVLEGGSRAAGVNEQAFERNLHEALDVFRVRRREEVLDRFRQEEGRDGTATQGVDDVVVALSRGQVSELLLREDTVGRNSQLRLRSLWAGEGALEIATTPALVADLGVSEPREVRADLAIGRAAAEQAAGVTIVDEEAAELVDGVGALLRWRDASTPSEHAYKVSGDSARS</sequence>
<dbReference type="AlphaFoldDB" id="A0A2Y9AQ29"/>
<organism evidence="1 2">
    <name type="scientific">Georgenia satyanarayanai</name>
    <dbReference type="NCBI Taxonomy" id="860221"/>
    <lineage>
        <taxon>Bacteria</taxon>
        <taxon>Bacillati</taxon>
        <taxon>Actinomycetota</taxon>
        <taxon>Actinomycetes</taxon>
        <taxon>Micrococcales</taxon>
        <taxon>Bogoriellaceae</taxon>
        <taxon>Georgenia</taxon>
    </lineage>
</organism>
<gene>
    <name evidence="1" type="ORF">SAMN05216184_11854</name>
</gene>
<dbReference type="InterPro" id="IPR040701">
    <property type="entry name" value="Bact_RF_family2"/>
</dbReference>
<dbReference type="RefSeq" id="WP_110853729.1">
    <property type="nucleotide sequence ID" value="NZ_QKLZ01000018.1"/>
</dbReference>
<keyword evidence="2" id="KW-1185">Reference proteome</keyword>
<accession>A0A2Y9AQ29</accession>
<reference evidence="1 2" key="1">
    <citation type="submission" date="2016-10" db="EMBL/GenBank/DDBJ databases">
        <authorList>
            <person name="Cai Z."/>
        </authorList>
    </citation>
    <scope>NUCLEOTIDE SEQUENCE [LARGE SCALE GENOMIC DNA]</scope>
    <source>
        <strain evidence="1 2">CGMCC 1.10826</strain>
    </source>
</reference>
<dbReference type="EMBL" id="UETB01000018">
    <property type="protein sequence ID" value="SSA46504.1"/>
    <property type="molecule type" value="Genomic_DNA"/>
</dbReference>
<dbReference type="Pfam" id="PF18844">
    <property type="entry name" value="baeRF_family2"/>
    <property type="match status" value="1"/>
</dbReference>
<proteinExistence type="predicted"/>
<evidence type="ECO:0000313" key="2">
    <source>
        <dbReference type="Proteomes" id="UP000250222"/>
    </source>
</evidence>
<dbReference type="Proteomes" id="UP000250222">
    <property type="component" value="Unassembled WGS sequence"/>
</dbReference>
<dbReference type="OrthoDB" id="5179393at2"/>
<dbReference type="Gene3D" id="3.30.1330.30">
    <property type="match status" value="1"/>
</dbReference>
<name>A0A2Y9AQ29_9MICO</name>
<dbReference type="InterPro" id="IPR029064">
    <property type="entry name" value="Ribosomal_eL30-like_sf"/>
</dbReference>